<sequence>MTEAAVFPVAPHQDTAHGEPLRRPLSLLLKAPSTVDGAKLAEAVAALRDRYEVLRTELVSEPDGGVKQKLYPAGSLGPVVEAVAEVEIPREREDSDHWLRVRHHGDEVLLTASSATLDAASLLQLGEELATLYSGDTLGELSQQYLDVADWLHEAATEPDVASATARTMAAAEPEQPSAAAATALQRADAGPGGRVRRRPITLDVADPAATFLAAWQTVLHRATLLPELTVWVQTDLREPLELSGVPGPLSPRLPVATAIENESTLGYLVDKAGTDLRYTGEVAELVAGLASPRGAFGFACTEIPDTRWPVTELVSGGGVFALDLTVQVTAEGYVLELYSPGPFGITGQLAETLLEAVVQVATAAVAEDKTQVGAAPLGKGEPVGLPLTEAVLPHPTITEAFAAQVAARGEEKALTWRGKHWTYRELDERTDALAASLIEAGVRANEQVCLLLERGPQQVFAMLGVLKAGAGYVPIDVRHPSDRVQFVLADTETRLVVVSPEQAQRAELAATTKIVLDEDGRTEAPSSGAKPRTRSNDDLAYVIYTSGSTGKPKGCAVTDFNVLRLLESSKGMYAVTENEVWALFHSYAFDFATLETWAPLLHGGRLVCVPDEVLVSPEAYLELLAEQGITMLTQTPGAFRGLVAADASAGSSAKIAVTHVLLGGEALDLEILRPWFENRGATTQKVINIYGPTETTVHINACVLTQDELGPGVAHLGGPLPDVSWYVLDTEGKLVPHGFAGELYAGGAGVTRGYVKRADLTADKFLVDPFRPGVDGARMYRTGDLVRVRTSGKVDYAGRADAQVKVRGFRIELGEIESVLLGHDAVTAAVADVRDNRLVAYLVAPGGMPSAEELHAHCATRMPEYMIPLFFTQIDRVPVTVNGKVDRRALPDPVITATEHAELTDPVEMLIGEVLCEVLGIEQVGATDNFFTLGGDSIRLAQVAVRIKDLTGVSVPLNELLTARDVREQAAVLLNHDTDGRAKALAEMLAEDPEDDDPATADITDLSREHA</sequence>
<feature type="compositionally biased region" description="Low complexity" evidence="4">
    <location>
        <begin position="174"/>
        <end position="190"/>
    </location>
</feature>
<feature type="domain" description="Carrier" evidence="5">
    <location>
        <begin position="903"/>
        <end position="978"/>
    </location>
</feature>
<dbReference type="EMBL" id="JAGIOO010000001">
    <property type="protein sequence ID" value="MBP2473364.1"/>
    <property type="molecule type" value="Genomic_DNA"/>
</dbReference>
<organism evidence="6 7">
    <name type="scientific">Crossiella equi</name>
    <dbReference type="NCBI Taxonomy" id="130796"/>
    <lineage>
        <taxon>Bacteria</taxon>
        <taxon>Bacillati</taxon>
        <taxon>Actinomycetota</taxon>
        <taxon>Actinomycetes</taxon>
        <taxon>Pseudonocardiales</taxon>
        <taxon>Pseudonocardiaceae</taxon>
        <taxon>Crossiella</taxon>
    </lineage>
</organism>
<dbReference type="RefSeq" id="WP_086780656.1">
    <property type="nucleotide sequence ID" value="NZ_JAGIOO010000001.1"/>
</dbReference>
<dbReference type="PANTHER" id="PTHR45527:SF1">
    <property type="entry name" value="FATTY ACID SYNTHASE"/>
    <property type="match status" value="1"/>
</dbReference>
<evidence type="ECO:0000313" key="7">
    <source>
        <dbReference type="Proteomes" id="UP001519363"/>
    </source>
</evidence>
<evidence type="ECO:0000313" key="6">
    <source>
        <dbReference type="EMBL" id="MBP2473364.1"/>
    </source>
</evidence>
<dbReference type="InterPro" id="IPR045851">
    <property type="entry name" value="AMP-bd_C_sf"/>
</dbReference>
<dbReference type="Gene3D" id="3.40.50.12780">
    <property type="entry name" value="N-terminal domain of ligase-like"/>
    <property type="match status" value="1"/>
</dbReference>
<accession>A0ABS5AAZ2</accession>
<dbReference type="SUPFAM" id="SSF47336">
    <property type="entry name" value="ACP-like"/>
    <property type="match status" value="1"/>
</dbReference>
<dbReference type="InterPro" id="IPR025110">
    <property type="entry name" value="AMP-bd_C"/>
</dbReference>
<dbReference type="PROSITE" id="PS50075">
    <property type="entry name" value="CARRIER"/>
    <property type="match status" value="1"/>
</dbReference>
<protein>
    <submittedName>
        <fullName evidence="6">Amino acid adenylation domain-containing protein</fullName>
    </submittedName>
</protein>
<dbReference type="InterPro" id="IPR020845">
    <property type="entry name" value="AMP-binding_CS"/>
</dbReference>
<dbReference type="InterPro" id="IPR006162">
    <property type="entry name" value="Ppantetheine_attach_site"/>
</dbReference>
<proteinExistence type="predicted"/>
<comment type="caution">
    <text evidence="6">The sequence shown here is derived from an EMBL/GenBank/DDBJ whole genome shotgun (WGS) entry which is preliminary data.</text>
</comment>
<evidence type="ECO:0000256" key="4">
    <source>
        <dbReference type="SAM" id="MobiDB-lite"/>
    </source>
</evidence>
<dbReference type="Gene3D" id="1.10.1200.10">
    <property type="entry name" value="ACP-like"/>
    <property type="match status" value="1"/>
</dbReference>
<comment type="cofactor">
    <cofactor evidence="1">
        <name>pantetheine 4'-phosphate</name>
        <dbReference type="ChEBI" id="CHEBI:47942"/>
    </cofactor>
</comment>
<dbReference type="SUPFAM" id="SSF56801">
    <property type="entry name" value="Acetyl-CoA synthetase-like"/>
    <property type="match status" value="1"/>
</dbReference>
<dbReference type="PANTHER" id="PTHR45527">
    <property type="entry name" value="NONRIBOSOMAL PEPTIDE SYNTHETASE"/>
    <property type="match status" value="1"/>
</dbReference>
<name>A0ABS5AAZ2_9PSEU</name>
<keyword evidence="3" id="KW-0597">Phosphoprotein</keyword>
<feature type="compositionally biased region" description="Acidic residues" evidence="4">
    <location>
        <begin position="990"/>
        <end position="1000"/>
    </location>
</feature>
<dbReference type="InterPro" id="IPR042099">
    <property type="entry name" value="ANL_N_sf"/>
</dbReference>
<evidence type="ECO:0000256" key="2">
    <source>
        <dbReference type="ARBA" id="ARBA00022450"/>
    </source>
</evidence>
<dbReference type="InterPro" id="IPR036736">
    <property type="entry name" value="ACP-like_sf"/>
</dbReference>
<dbReference type="Proteomes" id="UP001519363">
    <property type="component" value="Unassembled WGS sequence"/>
</dbReference>
<dbReference type="PROSITE" id="PS00455">
    <property type="entry name" value="AMP_BINDING"/>
    <property type="match status" value="1"/>
</dbReference>
<dbReference type="SUPFAM" id="SSF52777">
    <property type="entry name" value="CoA-dependent acyltransferases"/>
    <property type="match status" value="2"/>
</dbReference>
<dbReference type="Pfam" id="PF13193">
    <property type="entry name" value="AMP-binding_C"/>
    <property type="match status" value="1"/>
</dbReference>
<keyword evidence="7" id="KW-1185">Reference proteome</keyword>
<feature type="region of interest" description="Disordered" evidence="4">
    <location>
        <begin position="174"/>
        <end position="194"/>
    </location>
</feature>
<dbReference type="InterPro" id="IPR023213">
    <property type="entry name" value="CAT-like_dom_sf"/>
</dbReference>
<feature type="region of interest" description="Disordered" evidence="4">
    <location>
        <begin position="989"/>
        <end position="1012"/>
    </location>
</feature>
<dbReference type="Pfam" id="PF00501">
    <property type="entry name" value="AMP-binding"/>
    <property type="match status" value="1"/>
</dbReference>
<dbReference type="InterPro" id="IPR009081">
    <property type="entry name" value="PP-bd_ACP"/>
</dbReference>
<dbReference type="Gene3D" id="3.30.559.10">
    <property type="entry name" value="Chloramphenicol acetyltransferase-like domain"/>
    <property type="match status" value="1"/>
</dbReference>
<keyword evidence="2" id="KW-0596">Phosphopantetheine</keyword>
<dbReference type="InterPro" id="IPR000873">
    <property type="entry name" value="AMP-dep_synth/lig_dom"/>
</dbReference>
<dbReference type="Pfam" id="PF00550">
    <property type="entry name" value="PP-binding"/>
    <property type="match status" value="1"/>
</dbReference>
<dbReference type="Gene3D" id="3.30.300.30">
    <property type="match status" value="1"/>
</dbReference>
<evidence type="ECO:0000256" key="1">
    <source>
        <dbReference type="ARBA" id="ARBA00001957"/>
    </source>
</evidence>
<dbReference type="InterPro" id="IPR010071">
    <property type="entry name" value="AA_adenyl_dom"/>
</dbReference>
<dbReference type="NCBIfam" id="TIGR01733">
    <property type="entry name" value="AA-adenyl-dom"/>
    <property type="match status" value="1"/>
</dbReference>
<gene>
    <name evidence="6" type="ORF">JOF53_002236</name>
</gene>
<dbReference type="Gene3D" id="3.30.559.30">
    <property type="entry name" value="Nonribosomal peptide synthetase, condensation domain"/>
    <property type="match status" value="1"/>
</dbReference>
<reference evidence="6 7" key="1">
    <citation type="submission" date="2021-03" db="EMBL/GenBank/DDBJ databases">
        <title>Sequencing the genomes of 1000 actinobacteria strains.</title>
        <authorList>
            <person name="Klenk H.-P."/>
        </authorList>
    </citation>
    <scope>NUCLEOTIDE SEQUENCE [LARGE SCALE GENOMIC DNA]</scope>
    <source>
        <strain evidence="6 7">DSM 44580</strain>
    </source>
</reference>
<evidence type="ECO:0000256" key="3">
    <source>
        <dbReference type="ARBA" id="ARBA00022553"/>
    </source>
</evidence>
<evidence type="ECO:0000259" key="5">
    <source>
        <dbReference type="PROSITE" id="PS50075"/>
    </source>
</evidence>
<dbReference type="PROSITE" id="PS00012">
    <property type="entry name" value="PHOSPHOPANTETHEINE"/>
    <property type="match status" value="1"/>
</dbReference>